<dbReference type="InterPro" id="IPR047153">
    <property type="entry name" value="TRIM45/56/19-like"/>
</dbReference>
<keyword evidence="2" id="KW-0175">Coiled coil</keyword>
<feature type="domain" description="B box-type" evidence="3">
    <location>
        <begin position="11"/>
        <end position="53"/>
    </location>
</feature>
<keyword evidence="1" id="KW-0862">Zinc</keyword>
<dbReference type="InterPro" id="IPR000315">
    <property type="entry name" value="Znf_B-box"/>
</dbReference>
<dbReference type="GO" id="GO:0061630">
    <property type="term" value="F:ubiquitin protein ligase activity"/>
    <property type="evidence" value="ECO:0007669"/>
    <property type="project" value="TreeGrafter"/>
</dbReference>
<keyword evidence="1" id="KW-0479">Metal-binding</keyword>
<evidence type="ECO:0000259" key="3">
    <source>
        <dbReference type="PROSITE" id="PS50119"/>
    </source>
</evidence>
<dbReference type="Proteomes" id="UP000507470">
    <property type="component" value="Unassembled WGS sequence"/>
</dbReference>
<dbReference type="PANTHER" id="PTHR25462:SF296">
    <property type="entry name" value="MEIOTIC P26, ISOFORM F"/>
    <property type="match status" value="1"/>
</dbReference>
<feature type="coiled-coil region" evidence="2">
    <location>
        <begin position="155"/>
        <end position="197"/>
    </location>
</feature>
<dbReference type="Gene3D" id="2.120.10.30">
    <property type="entry name" value="TolB, C-terminal domain"/>
    <property type="match status" value="1"/>
</dbReference>
<dbReference type="GO" id="GO:0008270">
    <property type="term" value="F:zinc ion binding"/>
    <property type="evidence" value="ECO:0007669"/>
    <property type="project" value="UniProtKB-KW"/>
</dbReference>
<dbReference type="OrthoDB" id="6061333at2759"/>
<protein>
    <recommendedName>
        <fullName evidence="3">B box-type domain-containing protein</fullName>
    </recommendedName>
</protein>
<evidence type="ECO:0000313" key="4">
    <source>
        <dbReference type="EMBL" id="CAC5404784.1"/>
    </source>
</evidence>
<organism evidence="4 5">
    <name type="scientific">Mytilus coruscus</name>
    <name type="common">Sea mussel</name>
    <dbReference type="NCBI Taxonomy" id="42192"/>
    <lineage>
        <taxon>Eukaryota</taxon>
        <taxon>Metazoa</taxon>
        <taxon>Spiralia</taxon>
        <taxon>Lophotrochozoa</taxon>
        <taxon>Mollusca</taxon>
        <taxon>Bivalvia</taxon>
        <taxon>Autobranchia</taxon>
        <taxon>Pteriomorphia</taxon>
        <taxon>Mytilida</taxon>
        <taxon>Mytiloidea</taxon>
        <taxon>Mytilidae</taxon>
        <taxon>Mytilinae</taxon>
        <taxon>Mytilus</taxon>
    </lineage>
</organism>
<accession>A0A6J8DCG0</accession>
<dbReference type="PROSITE" id="PS50119">
    <property type="entry name" value="ZF_BBOX"/>
    <property type="match status" value="1"/>
</dbReference>
<evidence type="ECO:0000256" key="1">
    <source>
        <dbReference type="PROSITE-ProRule" id="PRU00024"/>
    </source>
</evidence>
<dbReference type="SUPFAM" id="SSF101898">
    <property type="entry name" value="NHL repeat"/>
    <property type="match status" value="1"/>
</dbReference>
<evidence type="ECO:0000313" key="5">
    <source>
        <dbReference type="Proteomes" id="UP000507470"/>
    </source>
</evidence>
<dbReference type="Gene3D" id="3.30.160.60">
    <property type="entry name" value="Classic Zinc Finger"/>
    <property type="match status" value="1"/>
</dbReference>
<dbReference type="AlphaFoldDB" id="A0A6J8DCG0"/>
<evidence type="ECO:0000256" key="2">
    <source>
        <dbReference type="SAM" id="Coils"/>
    </source>
</evidence>
<gene>
    <name evidence="4" type="ORF">MCOR_38534</name>
</gene>
<dbReference type="EMBL" id="CACVKT020007030">
    <property type="protein sequence ID" value="CAC5404784.1"/>
    <property type="molecule type" value="Genomic_DNA"/>
</dbReference>
<reference evidence="4 5" key="1">
    <citation type="submission" date="2020-06" db="EMBL/GenBank/DDBJ databases">
        <authorList>
            <person name="Li R."/>
            <person name="Bekaert M."/>
        </authorList>
    </citation>
    <scope>NUCLEOTIDE SEQUENCE [LARGE SCALE GENOMIC DNA]</scope>
    <source>
        <strain evidence="5">wild</strain>
    </source>
</reference>
<dbReference type="GO" id="GO:0005654">
    <property type="term" value="C:nucleoplasm"/>
    <property type="evidence" value="ECO:0007669"/>
    <property type="project" value="TreeGrafter"/>
</dbReference>
<name>A0A6J8DCG0_MYTCO</name>
<keyword evidence="5" id="KW-1185">Reference proteome</keyword>
<keyword evidence="1" id="KW-0863">Zinc-finger</keyword>
<proteinExistence type="predicted"/>
<dbReference type="CDD" id="cd19757">
    <property type="entry name" value="Bbox1"/>
    <property type="match status" value="1"/>
</dbReference>
<dbReference type="PANTHER" id="PTHR25462">
    <property type="entry name" value="BONUS, ISOFORM C-RELATED"/>
    <property type="match status" value="1"/>
</dbReference>
<dbReference type="InterPro" id="IPR011042">
    <property type="entry name" value="6-blade_b-propeller_TolB-like"/>
</dbReference>
<sequence length="561" mass="64092">MSLTERDLCNICKQNEASSTFIWCIDCEVSLCMDCEKHHKTSVASKDHKTIITEDYHKLPSFMKETSNLCKDHDRKYELYCTGHASACCSECTSDKHNHCQDMKRLSEIFRNIKSSDSVPLLDKDLKDLGEKFEQIIEYLHNSITTNKNQKIQIFKEIKSVRKSIDDNLDKLESQILDELESKHSMIQSKMEDLVQQVEQRAKQIGHLQEDFSKMTQYATEWQTYVGLREIEKASSQEIKYMEDLESKGNMDKNNLHVNISSALQSILTDVKSFGDISIKIQPYSSNATGDEVQHSVPKFPNIEQIKPTFLNTLKFPEGQKYLMMKLLVLDDGKFLALENHQKSLMLFGSDGYCWRNVVKFTQDDFPFNFCNISNNIVAVSLYYKHQVILVDIEKNKTIETIDISGACWDISCYGQTLAISLSDDAKIIILNLKDKSREVLEAVQLTHLVLFEENIYCTACSTDEVFCYTVTGEHLWTVQNSDIVMPEGIAVDMNGFVYIASVGNNSIMQLSPDGKSHKTVLNEEDGVIYPKAFDINRKAGLMIVSSQTNYCTQEAFVYNI</sequence>
<dbReference type="Pfam" id="PF22586">
    <property type="entry name" value="ANCHR-like_BBOX"/>
    <property type="match status" value="1"/>
</dbReference>